<dbReference type="Gene3D" id="1.25.10.10">
    <property type="entry name" value="Leucine-rich Repeat Variant"/>
    <property type="match status" value="2"/>
</dbReference>
<evidence type="ECO:0000313" key="4">
    <source>
        <dbReference type="EMBL" id="KAF7129654.1"/>
    </source>
</evidence>
<reference evidence="4" key="1">
    <citation type="submission" date="2019-11" db="EMBL/GenBank/DDBJ databases">
        <authorList>
            <person name="Liu Y."/>
            <person name="Hou J."/>
            <person name="Li T.-Q."/>
            <person name="Guan C.-H."/>
            <person name="Wu X."/>
            <person name="Wu H.-Z."/>
            <person name="Ling F."/>
            <person name="Zhang R."/>
            <person name="Shi X.-G."/>
            <person name="Ren J.-P."/>
            <person name="Chen E.-F."/>
            <person name="Sun J.-M."/>
        </authorList>
    </citation>
    <scope>NUCLEOTIDE SEQUENCE</scope>
    <source>
        <strain evidence="4">Adult_tree_wgs_1</strain>
        <tissue evidence="4">Leaves</tissue>
    </source>
</reference>
<feature type="coiled-coil region" evidence="2">
    <location>
        <begin position="255"/>
        <end position="394"/>
    </location>
</feature>
<accession>A0A834GC64</accession>
<protein>
    <recommendedName>
        <fullName evidence="6">HEAT repeat-containing protein</fullName>
    </recommendedName>
</protein>
<dbReference type="InterPro" id="IPR040362">
    <property type="entry name" value="RELCH"/>
</dbReference>
<feature type="compositionally biased region" description="Basic and acidic residues" evidence="3">
    <location>
        <begin position="133"/>
        <end position="146"/>
    </location>
</feature>
<dbReference type="GO" id="GO:0055037">
    <property type="term" value="C:recycling endosome"/>
    <property type="evidence" value="ECO:0007669"/>
    <property type="project" value="TreeGrafter"/>
</dbReference>
<dbReference type="SUPFAM" id="SSF48371">
    <property type="entry name" value="ARM repeat"/>
    <property type="match status" value="1"/>
</dbReference>
<dbReference type="GO" id="GO:0005802">
    <property type="term" value="C:trans-Golgi network"/>
    <property type="evidence" value="ECO:0007669"/>
    <property type="project" value="InterPro"/>
</dbReference>
<name>A0A834GC64_RHOSS</name>
<proteinExistence type="predicted"/>
<evidence type="ECO:0000256" key="3">
    <source>
        <dbReference type="SAM" id="MobiDB-lite"/>
    </source>
</evidence>
<sequence>MDVERSSLCNCVVNFLIEENYLLTAFELLHELLDDGRDAQAIRLKQLFSDPAQFPPDQIARFNSLRVADPQSLLEEREALAEKLALTEYELRLAQEDTRKLKDELLKKSELTIEEFTGSNADVSTINGPDSQQGKRETSYSDLGPLKDNERRDINCAVKEYLLLAGYRLTAMTFYEEVEEERAKALFKQREWQCGARRLALDMEGSRVSSRPWRLVIIGVGTRIMGHQGKVTGQNLDNWDNSNACVPDALRHYYYQYLSSTAEAAEEKIAMLRENESLQKENDKLKHEKTILLKSKDVADGQVTALTRSLETLQKDLKDKEILVQSLKQSLERQRKELNDCRAEITSLKMHIEGSRSGRNLLAGDSEHMQSGSLDSYKEEIKLLQKEIESLKTRKYITEKSNNDDSELIEIKDKVVDVQEDSAVMSPVEITSGVPETVGVQALENENSDDMSNKPEALTGETLVNFPNGNGGAIGSAENIHEHDAEPLPVDNGQPLKPDSLGTEPARERIGFETIQILSDALPKIVPYVLINHREELLPLIMCAIERHPESSTRDSLTHTLFNLIKRPDEQQRRIIMDACVTLAKNVGEMRTETELLPQCWEQINHMYEERRLLVAQSCGELAEFVRPEIRDSLILSIMQQLIEDSGTVVREAAAHNLALLLPLFPNVDKYFKVEEMMFQLVCDPSGVVVDTTIKELVPSLVKWGDKLDHILRVLLSHIISSAQRCPPLSGVEGSVESHLRVLGERERWNVDVLLRLLEELLPFVHQKAIETCPFPSHSENAGTLFSTSLLEQYAGDYAEWPAFEWLHTDCLPDLIRLASLLPQKEDTLRNRITKAILYAFSFAFLLAVSESFGDDYLTHIMLPVFLVAVGDNADFKFLPSTIQSRIRGLRPKTAVAERLAAMCVLPLLLAGVLGSPSKQKQLTDYLSNLLFQSAVQEASKHHAEIVNPVRFLCTFEEHHNMIFNILWEMVVSSDVNMKISAANLFKVSVPYIDAKVASTHVVPALITLGSDQNLNVKYGSIDAFGAVAQHFKNDMIVDKIRVQMDAFLEDGSHEATIAVVRALVVAVPHTTDRLRDYILNPFFLINCCGFTYSEYYHPCTPFPTSDVMRRRERANAFCESIRALDATDLPANSVRDLLLPTIQNLLKDHDALDPAHKEALEIVMKERGGGTFEAISKVMGAHLGLASSVSSFFGEGGLLGKKETGDPSPPPPEPQVESPKPVPPQQSPVEDTRFRRIMRGGFSDMLRGKSKSSEENPPSQ</sequence>
<organism evidence="4 5">
    <name type="scientific">Rhododendron simsii</name>
    <name type="common">Sims's rhododendron</name>
    <dbReference type="NCBI Taxonomy" id="118357"/>
    <lineage>
        <taxon>Eukaryota</taxon>
        <taxon>Viridiplantae</taxon>
        <taxon>Streptophyta</taxon>
        <taxon>Embryophyta</taxon>
        <taxon>Tracheophyta</taxon>
        <taxon>Spermatophyta</taxon>
        <taxon>Magnoliopsida</taxon>
        <taxon>eudicotyledons</taxon>
        <taxon>Gunneridae</taxon>
        <taxon>Pentapetalae</taxon>
        <taxon>asterids</taxon>
        <taxon>Ericales</taxon>
        <taxon>Ericaceae</taxon>
        <taxon>Ericoideae</taxon>
        <taxon>Rhodoreae</taxon>
        <taxon>Rhododendron</taxon>
    </lineage>
</organism>
<dbReference type="PROSITE" id="PS50077">
    <property type="entry name" value="HEAT_REPEAT"/>
    <property type="match status" value="1"/>
</dbReference>
<evidence type="ECO:0000256" key="2">
    <source>
        <dbReference type="SAM" id="Coils"/>
    </source>
</evidence>
<gene>
    <name evidence="4" type="ORF">RHSIM_Rhsim10G0072600</name>
</gene>
<keyword evidence="2" id="KW-0175">Coiled coil</keyword>
<feature type="region of interest" description="Disordered" evidence="3">
    <location>
        <begin position="120"/>
        <end position="146"/>
    </location>
</feature>
<dbReference type="PROSITE" id="PS50896">
    <property type="entry name" value="LISH"/>
    <property type="match status" value="2"/>
</dbReference>
<dbReference type="PANTHER" id="PTHR32059">
    <property type="entry name" value="RAB11-BINDING PROTEIN RELCH"/>
    <property type="match status" value="1"/>
</dbReference>
<evidence type="ECO:0000313" key="5">
    <source>
        <dbReference type="Proteomes" id="UP000626092"/>
    </source>
</evidence>
<evidence type="ECO:0000256" key="1">
    <source>
        <dbReference type="PROSITE-ProRule" id="PRU00103"/>
    </source>
</evidence>
<dbReference type="OrthoDB" id="1695393at2759"/>
<dbReference type="InterPro" id="IPR021133">
    <property type="entry name" value="HEAT_type_2"/>
</dbReference>
<dbReference type="GO" id="GO:0032367">
    <property type="term" value="P:intracellular cholesterol transport"/>
    <property type="evidence" value="ECO:0007669"/>
    <property type="project" value="InterPro"/>
</dbReference>
<keyword evidence="5" id="KW-1185">Reference proteome</keyword>
<comment type="caution">
    <text evidence="4">The sequence shown here is derived from an EMBL/GenBank/DDBJ whole genome shotgun (WGS) entry which is preliminary data.</text>
</comment>
<feature type="compositionally biased region" description="Polar residues" evidence="3">
    <location>
        <begin position="120"/>
        <end position="132"/>
    </location>
</feature>
<feature type="region of interest" description="Disordered" evidence="3">
    <location>
        <begin position="1197"/>
        <end position="1261"/>
    </location>
</feature>
<dbReference type="AlphaFoldDB" id="A0A834GC64"/>
<evidence type="ECO:0008006" key="6">
    <source>
        <dbReference type="Google" id="ProtNLM"/>
    </source>
</evidence>
<dbReference type="InterPro" id="IPR016024">
    <property type="entry name" value="ARM-type_fold"/>
</dbReference>
<dbReference type="InterPro" id="IPR011989">
    <property type="entry name" value="ARM-like"/>
</dbReference>
<dbReference type="InterPro" id="IPR006594">
    <property type="entry name" value="LisH"/>
</dbReference>
<dbReference type="PANTHER" id="PTHR32059:SF0">
    <property type="entry name" value="RAB11-BINDING PROTEIN RELCH"/>
    <property type="match status" value="1"/>
</dbReference>
<feature type="compositionally biased region" description="Pro residues" evidence="3">
    <location>
        <begin position="1208"/>
        <end position="1227"/>
    </location>
</feature>
<dbReference type="EMBL" id="WJXA01000010">
    <property type="protein sequence ID" value="KAF7129654.1"/>
    <property type="molecule type" value="Genomic_DNA"/>
</dbReference>
<dbReference type="Proteomes" id="UP000626092">
    <property type="component" value="Unassembled WGS sequence"/>
</dbReference>
<feature type="repeat" description="HEAT" evidence="1">
    <location>
        <begin position="1002"/>
        <end position="1040"/>
    </location>
</feature>
<dbReference type="SMART" id="SM00667">
    <property type="entry name" value="LisH"/>
    <property type="match status" value="2"/>
</dbReference>